<dbReference type="GO" id="GO:0015225">
    <property type="term" value="F:biotin transmembrane transporter activity"/>
    <property type="evidence" value="ECO:0007669"/>
    <property type="project" value="UniProtKB-UniRule"/>
</dbReference>
<dbReference type="Proteomes" id="UP000287188">
    <property type="component" value="Unassembled WGS sequence"/>
</dbReference>
<keyword evidence="3" id="KW-0812">Transmembrane</keyword>
<dbReference type="Gene3D" id="1.10.1760.20">
    <property type="match status" value="1"/>
</dbReference>
<organism evidence="4 5">
    <name type="scientific">Dictyobacter kobayashii</name>
    <dbReference type="NCBI Taxonomy" id="2014872"/>
    <lineage>
        <taxon>Bacteria</taxon>
        <taxon>Bacillati</taxon>
        <taxon>Chloroflexota</taxon>
        <taxon>Ktedonobacteria</taxon>
        <taxon>Ktedonobacterales</taxon>
        <taxon>Dictyobacteraceae</taxon>
        <taxon>Dictyobacter</taxon>
    </lineage>
</organism>
<keyword evidence="3" id="KW-1133">Transmembrane helix</keyword>
<gene>
    <name evidence="4" type="ORF">KDK_28450</name>
</gene>
<feature type="transmembrane region" description="Helical" evidence="3">
    <location>
        <begin position="108"/>
        <end position="124"/>
    </location>
</feature>
<evidence type="ECO:0000256" key="1">
    <source>
        <dbReference type="ARBA" id="ARBA00010692"/>
    </source>
</evidence>
<feature type="transmembrane region" description="Helical" evidence="3">
    <location>
        <begin position="78"/>
        <end position="102"/>
    </location>
</feature>
<keyword evidence="2" id="KW-0813">Transport</keyword>
<dbReference type="RefSeq" id="WP_126550775.1">
    <property type="nucleotide sequence ID" value="NZ_BIFS01000001.1"/>
</dbReference>
<reference evidence="5" key="1">
    <citation type="submission" date="2018-12" db="EMBL/GenBank/DDBJ databases">
        <title>Tengunoibacter tsumagoiensis gen. nov., sp. nov., Dictyobacter kobayashii sp. nov., D. alpinus sp. nov., and D. joshuensis sp. nov. and description of Dictyobacteraceae fam. nov. within the order Ktedonobacterales isolated from Tengu-no-mugimeshi.</title>
        <authorList>
            <person name="Wang C.M."/>
            <person name="Zheng Y."/>
            <person name="Sakai Y."/>
            <person name="Toyoda A."/>
            <person name="Minakuchi Y."/>
            <person name="Abe K."/>
            <person name="Yokota A."/>
            <person name="Yabe S."/>
        </authorList>
    </citation>
    <scope>NUCLEOTIDE SEQUENCE [LARGE SCALE GENOMIC DNA]</scope>
    <source>
        <strain evidence="5">Uno11</strain>
    </source>
</reference>
<evidence type="ECO:0000256" key="2">
    <source>
        <dbReference type="PIRNR" id="PIRNR016661"/>
    </source>
</evidence>
<feature type="transmembrane region" description="Helical" evidence="3">
    <location>
        <begin position="178"/>
        <end position="195"/>
    </location>
</feature>
<comment type="similarity">
    <text evidence="1 2">Belongs to the BioY family.</text>
</comment>
<dbReference type="PANTHER" id="PTHR34295">
    <property type="entry name" value="BIOTIN TRANSPORTER BIOY"/>
    <property type="match status" value="1"/>
</dbReference>
<dbReference type="InterPro" id="IPR003784">
    <property type="entry name" value="BioY"/>
</dbReference>
<evidence type="ECO:0000313" key="5">
    <source>
        <dbReference type="Proteomes" id="UP000287188"/>
    </source>
</evidence>
<dbReference type="GO" id="GO:0005886">
    <property type="term" value="C:plasma membrane"/>
    <property type="evidence" value="ECO:0007669"/>
    <property type="project" value="UniProtKB-SubCell"/>
</dbReference>
<name>A0A402AJ10_9CHLR</name>
<keyword evidence="2 3" id="KW-0472">Membrane</keyword>
<feature type="transmembrane region" description="Helical" evidence="3">
    <location>
        <begin position="136"/>
        <end position="158"/>
    </location>
</feature>
<proteinExistence type="inferred from homology"/>
<dbReference type="Pfam" id="PF02632">
    <property type="entry name" value="BioY"/>
    <property type="match status" value="1"/>
</dbReference>
<accession>A0A402AJ10</accession>
<dbReference type="EMBL" id="BIFS01000001">
    <property type="protein sequence ID" value="GCE19045.1"/>
    <property type="molecule type" value="Genomic_DNA"/>
</dbReference>
<comment type="subcellular location">
    <subcellularLocation>
        <location evidence="2">Cell membrane</location>
        <topology evidence="2">Multi-pass membrane protein</topology>
    </subcellularLocation>
</comment>
<evidence type="ECO:0000256" key="3">
    <source>
        <dbReference type="SAM" id="Phobius"/>
    </source>
</evidence>
<evidence type="ECO:0000313" key="4">
    <source>
        <dbReference type="EMBL" id="GCE19045.1"/>
    </source>
</evidence>
<sequence length="204" mass="21588">MAIAPRTTLIDYVSPAAPSRSTALLKDGALVVGTSLLMTLAAKASFHVPFSPIPFTLQTLVVMLAAATLGSRRGALAMLLYLIEGASGLPVFASGGGFLYLILSPSAGYLWSYPLAAFAVGYLCERGLDRKFSTSILAMLPGTCIIYALGVSWLAVVAHLNLQQAIVAGMLPYIPFDLAKMVIAAILMPVAWLLVNRQKSDTQL</sequence>
<dbReference type="PANTHER" id="PTHR34295:SF1">
    <property type="entry name" value="BIOTIN TRANSPORTER BIOY"/>
    <property type="match status" value="1"/>
</dbReference>
<dbReference type="PIRSF" id="PIRSF016661">
    <property type="entry name" value="BioY"/>
    <property type="match status" value="1"/>
</dbReference>
<dbReference type="OrthoDB" id="9803495at2"/>
<dbReference type="AlphaFoldDB" id="A0A402AJ10"/>
<protein>
    <recommendedName>
        <fullName evidence="2">Biotin transporter</fullName>
    </recommendedName>
</protein>
<keyword evidence="2" id="KW-1003">Cell membrane</keyword>
<comment type="caution">
    <text evidence="4">The sequence shown here is derived from an EMBL/GenBank/DDBJ whole genome shotgun (WGS) entry which is preliminary data.</text>
</comment>
<keyword evidence="5" id="KW-1185">Reference proteome</keyword>